<protein>
    <recommendedName>
        <fullName evidence="16">Phospholipid/glycerol acyltransferase domain-containing protein</fullName>
    </recommendedName>
</protein>
<keyword evidence="15" id="KW-0012">Acyltransferase</keyword>
<gene>
    <name evidence="18" type="ORF">IHE44_0013331</name>
    <name evidence="17" type="ORF">IHE44_002976</name>
</gene>
<dbReference type="InterPro" id="IPR002123">
    <property type="entry name" value="Plipid/glycerol_acylTrfase"/>
</dbReference>
<keyword evidence="6" id="KW-0444">Lipid biosynthesis</keyword>
<keyword evidence="10" id="KW-1133">Transmembrane helix</keyword>
<name>A0A835TT16_9PASS</name>
<evidence type="ECO:0000256" key="13">
    <source>
        <dbReference type="ARBA" id="ARBA00023209"/>
    </source>
</evidence>
<evidence type="ECO:0000256" key="9">
    <source>
        <dbReference type="ARBA" id="ARBA00022824"/>
    </source>
</evidence>
<dbReference type="EMBL" id="JADDUC020000006">
    <property type="protein sequence ID" value="KAI1238595.1"/>
    <property type="molecule type" value="Genomic_DNA"/>
</dbReference>
<dbReference type="PANTHER" id="PTHR23063">
    <property type="entry name" value="PHOSPHOLIPID ACYLTRANSFERASE"/>
    <property type="match status" value="1"/>
</dbReference>
<reference evidence="18" key="3">
    <citation type="submission" date="2022-01" db="EMBL/GenBank/DDBJ databases">
        <authorList>
            <person name="Rubenstein D.R."/>
        </authorList>
    </citation>
    <scope>NUCLEOTIDE SEQUENCE</scope>
    <source>
        <strain evidence="18">SS15</strain>
        <tissue evidence="18">Liver</tissue>
    </source>
</reference>
<evidence type="ECO:0000256" key="3">
    <source>
        <dbReference type="ARBA" id="ARBA00004771"/>
    </source>
</evidence>
<evidence type="ECO:0000256" key="12">
    <source>
        <dbReference type="ARBA" id="ARBA00023136"/>
    </source>
</evidence>
<keyword evidence="12" id="KW-0472">Membrane</keyword>
<comment type="pathway">
    <text evidence="4">Lipid metabolism.</text>
</comment>
<keyword evidence="11" id="KW-0443">Lipid metabolism</keyword>
<dbReference type="AlphaFoldDB" id="A0A835TT16"/>
<proteinExistence type="inferred from homology"/>
<feature type="domain" description="Phospholipid/glycerol acyltransferase" evidence="16">
    <location>
        <begin position="272"/>
        <end position="342"/>
    </location>
</feature>
<evidence type="ECO:0000256" key="1">
    <source>
        <dbReference type="ARBA" id="ARBA00004477"/>
    </source>
</evidence>
<reference evidence="18 19" key="2">
    <citation type="journal article" date="2021" name="J. Hered.">
        <title>Feather Gene Expression Elucidates the Developmental Basis of Plumage Iridescence in African Starlings.</title>
        <authorList>
            <person name="Rubenstein D.R."/>
            <person name="Corvelo A."/>
            <person name="MacManes M.D."/>
            <person name="Maia R."/>
            <person name="Narzisi G."/>
            <person name="Rousaki A."/>
            <person name="Vandenabeele P."/>
            <person name="Shawkey M.D."/>
            <person name="Solomon J."/>
        </authorList>
    </citation>
    <scope>NUCLEOTIDE SEQUENCE [LARGE SCALE GENOMIC DNA]</scope>
    <source>
        <strain evidence="18">SS15</strain>
    </source>
</reference>
<dbReference type="GO" id="GO:0004366">
    <property type="term" value="F:glycerol-3-phosphate O-acyltransferase activity"/>
    <property type="evidence" value="ECO:0007669"/>
    <property type="project" value="TreeGrafter"/>
</dbReference>
<dbReference type="GO" id="GO:0008654">
    <property type="term" value="P:phospholipid biosynthetic process"/>
    <property type="evidence" value="ECO:0007669"/>
    <property type="project" value="UniProtKB-KW"/>
</dbReference>
<keyword evidence="19" id="KW-1185">Reference proteome</keyword>
<keyword evidence="7" id="KW-0808">Transferase</keyword>
<sequence>MLTIEMICLDAEASHQMSHHIFLFLAMLHFAHLSCLKSGPRNYLHPPAHGVFSTQRRAYRSPVPRLMAAIHWCCQVDQRPLLQLSITGHAVECYGHDNSVRTMWRIDIFLEMIKWATLQIEEGVKKQKAMAPENLISTGIIQRDETPMEEEIVGRCRGCFSLADVMYFSKKGCEAVAEDEVTHRFSSEELLSWNLLSRTNANLHHVSWKLAAVWVTGILIRYCLLLPFRILLLVLASTVVGQFPNGRVKGWLSNQVQMICATLGIRCLSGLVHFHNRENKPQEGGICVANHTSPLDVLILASDGCYTLVGQVHGGLMGLIQKSCMQTSQHVLFERSEMKDRHLYDPRFGDAFWNSTKHSMMTYAFNVLTSWAIVCNVWYLPPMEEEDAVHFADRVKAVIAARAGMSVLPWDGGLKRKKVKESFKEEQQKKYCQIDQTQHGLMLTNDRLKWKQVEYLGRPGTLMDFSFLRLRNLPHATKSDVWERHTKHPSSMKQL</sequence>
<evidence type="ECO:0000259" key="16">
    <source>
        <dbReference type="Pfam" id="PF01553"/>
    </source>
</evidence>
<keyword evidence="13" id="KW-0594">Phospholipid biosynthesis</keyword>
<organism evidence="17">
    <name type="scientific">Lamprotornis superbus</name>
    <dbReference type="NCBI Taxonomy" id="245042"/>
    <lineage>
        <taxon>Eukaryota</taxon>
        <taxon>Metazoa</taxon>
        <taxon>Chordata</taxon>
        <taxon>Craniata</taxon>
        <taxon>Vertebrata</taxon>
        <taxon>Euteleostomi</taxon>
        <taxon>Archelosauria</taxon>
        <taxon>Archosauria</taxon>
        <taxon>Dinosauria</taxon>
        <taxon>Saurischia</taxon>
        <taxon>Theropoda</taxon>
        <taxon>Coelurosauria</taxon>
        <taxon>Aves</taxon>
        <taxon>Neognathae</taxon>
        <taxon>Neoaves</taxon>
        <taxon>Telluraves</taxon>
        <taxon>Australaves</taxon>
        <taxon>Passeriformes</taxon>
        <taxon>Sturnidae</taxon>
        <taxon>Lamprotornis</taxon>
    </lineage>
</organism>
<keyword evidence="9" id="KW-0256">Endoplasmic reticulum</keyword>
<dbReference type="CDD" id="cd07991">
    <property type="entry name" value="LPLAT_LPCAT1-like"/>
    <property type="match status" value="1"/>
</dbReference>
<evidence type="ECO:0000313" key="19">
    <source>
        <dbReference type="Proteomes" id="UP000618051"/>
    </source>
</evidence>
<comment type="similarity">
    <text evidence="5">Belongs to the 1-acyl-sn-glycerol-3-phosphate acyltransferase family.</text>
</comment>
<comment type="pathway">
    <text evidence="2">Phospholipid metabolism; CDP-diacylglycerol biosynthesis; CDP-diacylglycerol from sn-glycerol 3-phosphate: step 1/3.</text>
</comment>
<dbReference type="EMBL" id="JADDUC010000147">
    <property type="protein sequence ID" value="KAG0117180.1"/>
    <property type="molecule type" value="Genomic_DNA"/>
</dbReference>
<comment type="caution">
    <text evidence="17">The sequence shown here is derived from an EMBL/GenBank/DDBJ whole genome shotgun (WGS) entry which is preliminary data.</text>
</comment>
<evidence type="ECO:0000256" key="8">
    <source>
        <dbReference type="ARBA" id="ARBA00022692"/>
    </source>
</evidence>
<reference evidence="17" key="1">
    <citation type="submission" date="2020-10" db="EMBL/GenBank/DDBJ databases">
        <title>Feather gene expression reveals the developmental basis of iridescence in African starlings.</title>
        <authorList>
            <person name="Rubenstein D.R."/>
        </authorList>
    </citation>
    <scope>NUCLEOTIDE SEQUENCE</scope>
    <source>
        <strain evidence="17">SS15</strain>
        <tissue evidence="17">Liver</tissue>
    </source>
</reference>
<evidence type="ECO:0000256" key="11">
    <source>
        <dbReference type="ARBA" id="ARBA00023098"/>
    </source>
</evidence>
<evidence type="ECO:0000256" key="10">
    <source>
        <dbReference type="ARBA" id="ARBA00022989"/>
    </source>
</evidence>
<evidence type="ECO:0000256" key="14">
    <source>
        <dbReference type="ARBA" id="ARBA00023264"/>
    </source>
</evidence>
<dbReference type="Pfam" id="PF01553">
    <property type="entry name" value="Acyltransferase"/>
    <property type="match status" value="1"/>
</dbReference>
<comment type="pathway">
    <text evidence="3">Glycerolipid metabolism; triacylglycerol biosynthesis.</text>
</comment>
<evidence type="ECO:0000256" key="5">
    <source>
        <dbReference type="ARBA" id="ARBA00008655"/>
    </source>
</evidence>
<comment type="subcellular location">
    <subcellularLocation>
        <location evidence="1">Endoplasmic reticulum membrane</location>
        <topology evidence="1">Multi-pass membrane protein</topology>
    </subcellularLocation>
</comment>
<evidence type="ECO:0000256" key="15">
    <source>
        <dbReference type="ARBA" id="ARBA00023315"/>
    </source>
</evidence>
<evidence type="ECO:0000256" key="2">
    <source>
        <dbReference type="ARBA" id="ARBA00004765"/>
    </source>
</evidence>
<evidence type="ECO:0000256" key="4">
    <source>
        <dbReference type="ARBA" id="ARBA00005189"/>
    </source>
</evidence>
<evidence type="ECO:0000313" key="18">
    <source>
        <dbReference type="EMBL" id="KAI1238595.1"/>
    </source>
</evidence>
<accession>A0A835TT16</accession>
<evidence type="ECO:0000256" key="7">
    <source>
        <dbReference type="ARBA" id="ARBA00022679"/>
    </source>
</evidence>
<evidence type="ECO:0000256" key="6">
    <source>
        <dbReference type="ARBA" id="ARBA00022516"/>
    </source>
</evidence>
<dbReference type="Proteomes" id="UP000618051">
    <property type="component" value="Unassembled WGS sequence"/>
</dbReference>
<dbReference type="PANTHER" id="PTHR23063:SF10">
    <property type="entry name" value="GLYCEROL-3-PHOSPHATE ACYLTRANSFERASE 3"/>
    <property type="match status" value="1"/>
</dbReference>
<dbReference type="OrthoDB" id="10051137at2759"/>
<dbReference type="InterPro" id="IPR045252">
    <property type="entry name" value="LPCAT1-like"/>
</dbReference>
<keyword evidence="8" id="KW-0812">Transmembrane</keyword>
<keyword evidence="14" id="KW-1208">Phospholipid metabolism</keyword>
<dbReference type="GO" id="GO:0019432">
    <property type="term" value="P:triglyceride biosynthetic process"/>
    <property type="evidence" value="ECO:0007669"/>
    <property type="project" value="TreeGrafter"/>
</dbReference>
<dbReference type="GO" id="GO:0005789">
    <property type="term" value="C:endoplasmic reticulum membrane"/>
    <property type="evidence" value="ECO:0007669"/>
    <property type="project" value="UniProtKB-SubCell"/>
</dbReference>
<evidence type="ECO:0000313" key="17">
    <source>
        <dbReference type="EMBL" id="KAG0117180.1"/>
    </source>
</evidence>